<keyword evidence="8 10" id="KW-0456">Lyase</keyword>
<reference evidence="12" key="1">
    <citation type="submission" date="2018-02" db="EMBL/GenBank/DDBJ databases">
        <authorList>
            <person name="Cohen D.B."/>
            <person name="Kent A.D."/>
        </authorList>
    </citation>
    <scope>NUCLEOTIDE SEQUENCE</scope>
</reference>
<dbReference type="PANTHER" id="PTHR48077:SF3">
    <property type="entry name" value="TRYPTOPHAN SYNTHASE"/>
    <property type="match status" value="1"/>
</dbReference>
<protein>
    <recommendedName>
        <fullName evidence="3 10">Tryptophan synthase</fullName>
        <ecNumber evidence="3 10">4.2.1.20</ecNumber>
    </recommendedName>
</protein>
<evidence type="ECO:0000256" key="10">
    <source>
        <dbReference type="RuleBase" id="RU003663"/>
    </source>
</evidence>
<dbReference type="Gene3D" id="3.40.50.1100">
    <property type="match status" value="2"/>
</dbReference>
<proteinExistence type="inferred from homology"/>
<dbReference type="SUPFAM" id="SSF53686">
    <property type="entry name" value="Tryptophan synthase beta subunit-like PLP-dependent enzymes"/>
    <property type="match status" value="1"/>
</dbReference>
<dbReference type="GO" id="GO:0005737">
    <property type="term" value="C:cytoplasm"/>
    <property type="evidence" value="ECO:0007669"/>
    <property type="project" value="TreeGrafter"/>
</dbReference>
<evidence type="ECO:0000256" key="7">
    <source>
        <dbReference type="ARBA" id="ARBA00023141"/>
    </source>
</evidence>
<evidence type="ECO:0000256" key="8">
    <source>
        <dbReference type="ARBA" id="ARBA00023239"/>
    </source>
</evidence>
<dbReference type="InterPro" id="IPR023026">
    <property type="entry name" value="Trp_synth_beta/beta-like"/>
</dbReference>
<evidence type="ECO:0000256" key="2">
    <source>
        <dbReference type="ARBA" id="ARBA00004733"/>
    </source>
</evidence>
<dbReference type="EC" id="4.2.1.20" evidence="3 10"/>
<dbReference type="InterPro" id="IPR006654">
    <property type="entry name" value="Trp_synth_beta"/>
</dbReference>
<keyword evidence="6 10" id="KW-0663">Pyridoxal phosphate</keyword>
<dbReference type="FunFam" id="3.40.50.1100:FF:000004">
    <property type="entry name" value="Tryptophan synthase beta chain"/>
    <property type="match status" value="1"/>
</dbReference>
<dbReference type="InterPro" id="IPR006653">
    <property type="entry name" value="Trp_synth_b_CS"/>
</dbReference>
<comment type="cofactor">
    <cofactor evidence="1 10">
        <name>pyridoxal 5'-phosphate</name>
        <dbReference type="ChEBI" id="CHEBI:597326"/>
    </cofactor>
</comment>
<evidence type="ECO:0000259" key="11">
    <source>
        <dbReference type="Pfam" id="PF00291"/>
    </source>
</evidence>
<dbReference type="InterPro" id="IPR036052">
    <property type="entry name" value="TrpB-like_PALP_sf"/>
</dbReference>
<keyword evidence="4 10" id="KW-0028">Amino-acid biosynthesis</keyword>
<keyword evidence="5 10" id="KW-0822">Tryptophan biosynthesis</keyword>
<evidence type="ECO:0000256" key="4">
    <source>
        <dbReference type="ARBA" id="ARBA00022605"/>
    </source>
</evidence>
<keyword evidence="7 10" id="KW-0057">Aromatic amino acid biosynthesis</keyword>
<organism evidence="12">
    <name type="scientific">Fagus sylvatica</name>
    <name type="common">Beechnut</name>
    <dbReference type="NCBI Taxonomy" id="28930"/>
    <lineage>
        <taxon>Eukaryota</taxon>
        <taxon>Viridiplantae</taxon>
        <taxon>Streptophyta</taxon>
        <taxon>Embryophyta</taxon>
        <taxon>Tracheophyta</taxon>
        <taxon>Spermatophyta</taxon>
        <taxon>Magnoliopsida</taxon>
        <taxon>eudicotyledons</taxon>
        <taxon>Gunneridae</taxon>
        <taxon>Pentapetalae</taxon>
        <taxon>rosids</taxon>
        <taxon>fabids</taxon>
        <taxon>Fagales</taxon>
        <taxon>Fagaceae</taxon>
        <taxon>Fagus</taxon>
    </lineage>
</organism>
<dbReference type="NCBIfam" id="TIGR00263">
    <property type="entry name" value="trpB"/>
    <property type="match status" value="1"/>
</dbReference>
<dbReference type="EMBL" id="OIVN01000080">
    <property type="protein sequence ID" value="SPC73864.1"/>
    <property type="molecule type" value="Genomic_DNA"/>
</dbReference>
<dbReference type="HAMAP" id="MF_00133">
    <property type="entry name" value="Trp_synth_beta"/>
    <property type="match status" value="1"/>
</dbReference>
<evidence type="ECO:0000313" key="12">
    <source>
        <dbReference type="EMBL" id="SPC73864.1"/>
    </source>
</evidence>
<evidence type="ECO:0000256" key="6">
    <source>
        <dbReference type="ARBA" id="ARBA00022898"/>
    </source>
</evidence>
<evidence type="ECO:0000256" key="3">
    <source>
        <dbReference type="ARBA" id="ARBA00012043"/>
    </source>
</evidence>
<gene>
    <name evidence="12" type="ORF">FSB_LOCUS1746</name>
</gene>
<dbReference type="FunFam" id="3.40.50.1100:FF:000001">
    <property type="entry name" value="Tryptophan synthase beta chain"/>
    <property type="match status" value="1"/>
</dbReference>
<name>A0A2N9EGU5_FAGSY</name>
<comment type="pathway">
    <text evidence="2 10">Amino-acid biosynthesis; L-tryptophan biosynthesis; L-tryptophan from chorismate: step 5/5.</text>
</comment>
<evidence type="ECO:0000256" key="1">
    <source>
        <dbReference type="ARBA" id="ARBA00001933"/>
    </source>
</evidence>
<dbReference type="AlphaFoldDB" id="A0A2N9EGU5"/>
<dbReference type="GO" id="GO:0004834">
    <property type="term" value="F:tryptophan synthase activity"/>
    <property type="evidence" value="ECO:0007669"/>
    <property type="project" value="UniProtKB-EC"/>
</dbReference>
<dbReference type="PANTHER" id="PTHR48077">
    <property type="entry name" value="TRYPTOPHAN SYNTHASE-RELATED"/>
    <property type="match status" value="1"/>
</dbReference>
<dbReference type="PROSITE" id="PS00168">
    <property type="entry name" value="TRP_SYNTHASE_BETA"/>
    <property type="match status" value="1"/>
</dbReference>
<dbReference type="UniPathway" id="UPA00035">
    <property type="reaction ID" value="UER00044"/>
</dbReference>
<feature type="domain" description="Tryptophan synthase beta chain-like PALP" evidence="11">
    <location>
        <begin position="121"/>
        <end position="440"/>
    </location>
</feature>
<dbReference type="Pfam" id="PF00291">
    <property type="entry name" value="PALP"/>
    <property type="match status" value="1"/>
</dbReference>
<evidence type="ECO:0000256" key="9">
    <source>
        <dbReference type="ARBA" id="ARBA00049047"/>
    </source>
</evidence>
<evidence type="ECO:0000256" key="5">
    <source>
        <dbReference type="ARBA" id="ARBA00022822"/>
    </source>
</evidence>
<dbReference type="CDD" id="cd06446">
    <property type="entry name" value="Trp-synth_B"/>
    <property type="match status" value="1"/>
</dbReference>
<dbReference type="InterPro" id="IPR001926">
    <property type="entry name" value="TrpB-like_PALP"/>
</dbReference>
<comment type="catalytic activity">
    <reaction evidence="9 10">
        <text>(1S,2R)-1-C-(indol-3-yl)glycerol 3-phosphate + L-serine = D-glyceraldehyde 3-phosphate + L-tryptophan + H2O</text>
        <dbReference type="Rhea" id="RHEA:10532"/>
        <dbReference type="ChEBI" id="CHEBI:15377"/>
        <dbReference type="ChEBI" id="CHEBI:33384"/>
        <dbReference type="ChEBI" id="CHEBI:57912"/>
        <dbReference type="ChEBI" id="CHEBI:58866"/>
        <dbReference type="ChEBI" id="CHEBI:59776"/>
        <dbReference type="EC" id="4.2.1.20"/>
    </reaction>
</comment>
<accession>A0A2N9EGU5</accession>
<sequence length="614" mass="67023">MAISTNHATSLSKPYLSSFTTLKVPSKPKNFHLGRSEFKRCSSISCNVTEASTPTINAKENDFTIIQRPNSVGRFGKFGGKYVPETLLPALTELEAAFHSLADDQDFQKELEGILKDYVGRESPLYFAERLTEHYRRPNGEGPHIYLKREDLNHTGSHKINNAIGQALLAKRLGKKRIIAETGAGQHGVATATVCARFGLQCIVYMGAQDMERQALNVFRMRLLGAEVRGVHSGTATLKDATSEAIRDWVTNVDSTHYILGSVAGPHPYPMMVREFHAIIGKETRRQALEKWGGKPDVLVACVGGGSNAMGLFHEFVGDSDVRLIGVEAAGHGIETDKHAATLTKGEVGVLHGAMSFLLQDDDGQIIEPHSISAGLDYPGVGPEHSFLKDIGRAEYHSATDKEALEAFKRVSRLEGIIPALETSHALAYLEKLCPSLPDKTKCEDQQILRDMHRAITRLTLEVVQICGDGRNHNGLRAHRMVAIIIGEETKNLGVSEVKTLKDMVVEAGVERFFDYMEVPEDKKLGQATTRNQVPNRSSFDLSSTALNRGKHVTSQPPAVMNSSGPTTSIIPVPVNATRKDTIRNPNPYAQAGGVSVIGVDSLDIVQTSVHKGE</sequence>